<evidence type="ECO:0000256" key="4">
    <source>
        <dbReference type="ARBA" id="ARBA00038205"/>
    </source>
</evidence>
<evidence type="ECO:0000313" key="6">
    <source>
        <dbReference type="EMBL" id="KAK7488525.1"/>
    </source>
</evidence>
<reference evidence="6 7" key="1">
    <citation type="journal article" date="2023" name="Sci. Data">
        <title>Genome assembly of the Korean intertidal mud-creeper Batillaria attramentaria.</title>
        <authorList>
            <person name="Patra A.K."/>
            <person name="Ho P.T."/>
            <person name="Jun S."/>
            <person name="Lee S.J."/>
            <person name="Kim Y."/>
            <person name="Won Y.J."/>
        </authorList>
    </citation>
    <scope>NUCLEOTIDE SEQUENCE [LARGE SCALE GENOMIC DNA]</scope>
    <source>
        <strain evidence="6">Wonlab-2016</strain>
    </source>
</reference>
<dbReference type="PANTHER" id="PTHR46811:SF1">
    <property type="entry name" value="COILED-COIL-HELIX-COILED-COIL-HELIX DOMAIN-CONTAINING PROTEIN 7"/>
    <property type="match status" value="1"/>
</dbReference>
<keyword evidence="2" id="KW-0496">Mitochondrion</keyword>
<dbReference type="AlphaFoldDB" id="A0ABD0KNC5"/>
<evidence type="ECO:0000256" key="2">
    <source>
        <dbReference type="ARBA" id="ARBA00023128"/>
    </source>
</evidence>
<dbReference type="SUPFAM" id="SSF47072">
    <property type="entry name" value="Cysteine alpha-hairpin motif"/>
    <property type="match status" value="1"/>
</dbReference>
<comment type="caution">
    <text evidence="6">The sequence shown here is derived from an EMBL/GenBank/DDBJ whole genome shotgun (WGS) entry which is preliminary data.</text>
</comment>
<comment type="similarity">
    <text evidence="4">Belongs to the CHCHD7 family.</text>
</comment>
<dbReference type="InterPro" id="IPR009069">
    <property type="entry name" value="Cys_alpha_HP_mot_SF"/>
</dbReference>
<organism evidence="6 7">
    <name type="scientific">Batillaria attramentaria</name>
    <dbReference type="NCBI Taxonomy" id="370345"/>
    <lineage>
        <taxon>Eukaryota</taxon>
        <taxon>Metazoa</taxon>
        <taxon>Spiralia</taxon>
        <taxon>Lophotrochozoa</taxon>
        <taxon>Mollusca</taxon>
        <taxon>Gastropoda</taxon>
        <taxon>Caenogastropoda</taxon>
        <taxon>Sorbeoconcha</taxon>
        <taxon>Cerithioidea</taxon>
        <taxon>Batillariidae</taxon>
        <taxon>Batillaria</taxon>
    </lineage>
</organism>
<dbReference type="Proteomes" id="UP001519460">
    <property type="component" value="Unassembled WGS sequence"/>
</dbReference>
<dbReference type="GO" id="GO:0005758">
    <property type="term" value="C:mitochondrial intermembrane space"/>
    <property type="evidence" value="ECO:0007669"/>
    <property type="project" value="UniProtKB-SubCell"/>
</dbReference>
<proteinExistence type="inferred from homology"/>
<keyword evidence="7" id="KW-1185">Reference proteome</keyword>
<dbReference type="EMBL" id="JACVVK020000150">
    <property type="protein sequence ID" value="KAK7488525.1"/>
    <property type="molecule type" value="Genomic_DNA"/>
</dbReference>
<sequence>MSYQCLDDHGYDRDQCSKHFQNYKNCREFWRLVTIDRKKKGIQPFLPPVEERARALEEYKHIMAWK</sequence>
<dbReference type="PANTHER" id="PTHR46811">
    <property type="entry name" value="COILED-COIL-HELIX-COILED-COIL-HELIX DOMAIN-CONTAINING PROTEIN 7"/>
    <property type="match status" value="1"/>
</dbReference>
<comment type="subcellular location">
    <subcellularLocation>
        <location evidence="1">Mitochondrion intermembrane space</location>
    </subcellularLocation>
</comment>
<protein>
    <recommendedName>
        <fullName evidence="5">Coiled-coil-helix-coiled-coil-helix domain-containing protein 7</fullName>
    </recommendedName>
</protein>
<accession>A0ABD0KNC5</accession>
<dbReference type="PROSITE" id="PS51808">
    <property type="entry name" value="CHCH"/>
    <property type="match status" value="1"/>
</dbReference>
<evidence type="ECO:0000313" key="7">
    <source>
        <dbReference type="Proteomes" id="UP001519460"/>
    </source>
</evidence>
<evidence type="ECO:0000256" key="3">
    <source>
        <dbReference type="ARBA" id="ARBA00023157"/>
    </source>
</evidence>
<name>A0ABD0KNC5_9CAEN</name>
<evidence type="ECO:0000256" key="1">
    <source>
        <dbReference type="ARBA" id="ARBA00004569"/>
    </source>
</evidence>
<dbReference type="InterPro" id="IPR051040">
    <property type="entry name" value="COX23"/>
</dbReference>
<evidence type="ECO:0000256" key="5">
    <source>
        <dbReference type="ARBA" id="ARBA00039509"/>
    </source>
</evidence>
<keyword evidence="3" id="KW-1015">Disulfide bond</keyword>
<gene>
    <name evidence="6" type="ORF">BaRGS_00020310</name>
</gene>